<dbReference type="InterPro" id="IPR000719">
    <property type="entry name" value="Prot_kinase_dom"/>
</dbReference>
<dbReference type="InterPro" id="IPR011009">
    <property type="entry name" value="Kinase-like_dom_sf"/>
</dbReference>
<gene>
    <name evidence="2" type="ORF">EXE30_03645</name>
</gene>
<dbReference type="Pfam" id="PF00069">
    <property type="entry name" value="Pkinase"/>
    <property type="match status" value="1"/>
</dbReference>
<dbReference type="PANTHER" id="PTHR44167:SF30">
    <property type="entry name" value="PHOSPHORYLASE KINASE"/>
    <property type="match status" value="1"/>
</dbReference>
<dbReference type="PROSITE" id="PS50011">
    <property type="entry name" value="PROTEIN_KINASE_DOM"/>
    <property type="match status" value="1"/>
</dbReference>
<dbReference type="RefSeq" id="WP_130161240.1">
    <property type="nucleotide sequence ID" value="NZ_SGIM01000002.1"/>
</dbReference>
<dbReference type="GO" id="GO:0005524">
    <property type="term" value="F:ATP binding"/>
    <property type="evidence" value="ECO:0007669"/>
    <property type="project" value="InterPro"/>
</dbReference>
<reference evidence="2 3" key="1">
    <citation type="submission" date="2019-02" db="EMBL/GenBank/DDBJ databases">
        <title>The draft genome of Acinetobacter halotolerans strain JCM 31009.</title>
        <authorList>
            <person name="Qin J."/>
            <person name="Feng Y."/>
            <person name="Nemec A."/>
            <person name="Zong Z."/>
        </authorList>
    </citation>
    <scope>NUCLEOTIDE SEQUENCE [LARGE SCALE GENOMIC DNA]</scope>
    <source>
        <strain evidence="2 3">JCM 31009</strain>
    </source>
</reference>
<evidence type="ECO:0000313" key="3">
    <source>
        <dbReference type="Proteomes" id="UP000292110"/>
    </source>
</evidence>
<dbReference type="EMBL" id="SGIM01000002">
    <property type="protein sequence ID" value="RZF55912.1"/>
    <property type="molecule type" value="Genomic_DNA"/>
</dbReference>
<protein>
    <submittedName>
        <fullName evidence="2">Protein kinase</fullName>
    </submittedName>
</protein>
<dbReference type="PANTHER" id="PTHR44167">
    <property type="entry name" value="OVARIAN-SPECIFIC SERINE/THREONINE-PROTEIN KINASE LOK-RELATED"/>
    <property type="match status" value="1"/>
</dbReference>
<evidence type="ECO:0000313" key="2">
    <source>
        <dbReference type="EMBL" id="RZF55912.1"/>
    </source>
</evidence>
<keyword evidence="2" id="KW-0808">Transferase</keyword>
<dbReference type="SMART" id="SM00220">
    <property type="entry name" value="S_TKc"/>
    <property type="match status" value="1"/>
</dbReference>
<keyword evidence="3" id="KW-1185">Reference proteome</keyword>
<proteinExistence type="predicted"/>
<keyword evidence="2" id="KW-0418">Kinase</keyword>
<dbReference type="GO" id="GO:0004674">
    <property type="term" value="F:protein serine/threonine kinase activity"/>
    <property type="evidence" value="ECO:0007669"/>
    <property type="project" value="TreeGrafter"/>
</dbReference>
<sequence>MSFITWISDPTIQWNNWSLETKKRSYDFGRRLYTFQVENQKYWLKFHVVDTDPVIEPAFQGELDFYQLESIHSQHFLLPHHIIILEQTPQCLHLEAKGRGLILFDAEKFFTDILPTTDLEIIQKKILDALETLDYMHEMGWVHGDLKPAHFRLYHGSCRLIDFEQSFKSQCPITRMDATPHYMAPELFHGEAKSIQSDLYALGIILYEWLTNTKLNADTYYDWAVLHCQQLHIQLPKALECFFPLLNGLLQKRVEQRFRSVLDAKGCLNAIDLL</sequence>
<dbReference type="AlphaFoldDB" id="A0A4Q6XBZ9"/>
<comment type="caution">
    <text evidence="2">The sequence shown here is derived from an EMBL/GenBank/DDBJ whole genome shotgun (WGS) entry which is preliminary data.</text>
</comment>
<organism evidence="2 3">
    <name type="scientific">Acinetobacter halotolerans</name>
    <dbReference type="NCBI Taxonomy" id="1752076"/>
    <lineage>
        <taxon>Bacteria</taxon>
        <taxon>Pseudomonadati</taxon>
        <taxon>Pseudomonadota</taxon>
        <taxon>Gammaproteobacteria</taxon>
        <taxon>Moraxellales</taxon>
        <taxon>Moraxellaceae</taxon>
        <taxon>Acinetobacter</taxon>
    </lineage>
</organism>
<dbReference type="SUPFAM" id="SSF56112">
    <property type="entry name" value="Protein kinase-like (PK-like)"/>
    <property type="match status" value="1"/>
</dbReference>
<name>A0A4Q6XBZ9_9GAMM</name>
<evidence type="ECO:0000259" key="1">
    <source>
        <dbReference type="PROSITE" id="PS50011"/>
    </source>
</evidence>
<dbReference type="Proteomes" id="UP000292110">
    <property type="component" value="Unassembled WGS sequence"/>
</dbReference>
<accession>A0A4Q6XBZ9</accession>
<dbReference type="Gene3D" id="1.10.510.10">
    <property type="entry name" value="Transferase(Phosphotransferase) domain 1"/>
    <property type="match status" value="1"/>
</dbReference>
<feature type="domain" description="Protein kinase" evidence="1">
    <location>
        <begin position="1"/>
        <end position="274"/>
    </location>
</feature>